<comment type="caution">
    <text evidence="1">The sequence shown here is derived from an EMBL/GenBank/DDBJ whole genome shotgun (WGS) entry which is preliminary data.</text>
</comment>
<gene>
    <name evidence="1" type="ORF">MRB53_018696</name>
</gene>
<name>A0ACC2MA18_PERAE</name>
<sequence>MGAIMITRRVISNGIVLYGLHPKINLLRSKLCAPLLLLSLLCLHLRLLNPPPAVTLDSLQNVITASVAELKDQFHQPKRLGALNKFEAGEYGILICTDVASRGLDIPPVEMVINYDIPSNSMHSGDLQSRWAKSVHRGTSQNSMGWNSQKSAAARIAAAVIVGRCRPRRRCRLPSLPAQHHRRRGKPRPPSSPKTEENPDGLSQSTTPVHPCTIAVAAVPSPCRRRRLTVRLPARRRR</sequence>
<organism evidence="1 2">
    <name type="scientific">Persea americana</name>
    <name type="common">Avocado</name>
    <dbReference type="NCBI Taxonomy" id="3435"/>
    <lineage>
        <taxon>Eukaryota</taxon>
        <taxon>Viridiplantae</taxon>
        <taxon>Streptophyta</taxon>
        <taxon>Embryophyta</taxon>
        <taxon>Tracheophyta</taxon>
        <taxon>Spermatophyta</taxon>
        <taxon>Magnoliopsida</taxon>
        <taxon>Magnoliidae</taxon>
        <taxon>Laurales</taxon>
        <taxon>Lauraceae</taxon>
        <taxon>Persea</taxon>
    </lineage>
</organism>
<evidence type="ECO:0000313" key="1">
    <source>
        <dbReference type="EMBL" id="KAJ8642002.1"/>
    </source>
</evidence>
<keyword evidence="2" id="KW-1185">Reference proteome</keyword>
<dbReference type="Proteomes" id="UP001234297">
    <property type="component" value="Chromosome 5"/>
</dbReference>
<proteinExistence type="predicted"/>
<accession>A0ACC2MA18</accession>
<protein>
    <submittedName>
        <fullName evidence="1">Uncharacterized protein</fullName>
    </submittedName>
</protein>
<dbReference type="EMBL" id="CM056813">
    <property type="protein sequence ID" value="KAJ8642002.1"/>
    <property type="molecule type" value="Genomic_DNA"/>
</dbReference>
<reference evidence="1 2" key="1">
    <citation type="journal article" date="2022" name="Hortic Res">
        <title>A haplotype resolved chromosomal level avocado genome allows analysis of novel avocado genes.</title>
        <authorList>
            <person name="Nath O."/>
            <person name="Fletcher S.J."/>
            <person name="Hayward A."/>
            <person name="Shaw L.M."/>
            <person name="Masouleh A.K."/>
            <person name="Furtado A."/>
            <person name="Henry R.J."/>
            <person name="Mitter N."/>
        </authorList>
    </citation>
    <scope>NUCLEOTIDE SEQUENCE [LARGE SCALE GENOMIC DNA]</scope>
    <source>
        <strain evidence="2">cv. Hass</strain>
    </source>
</reference>
<evidence type="ECO:0000313" key="2">
    <source>
        <dbReference type="Proteomes" id="UP001234297"/>
    </source>
</evidence>